<dbReference type="Gene3D" id="3.10.450.50">
    <property type="match status" value="1"/>
</dbReference>
<dbReference type="PANTHER" id="PTHR38436">
    <property type="entry name" value="POLYKETIDE CYCLASE SNOAL-LIKE DOMAIN"/>
    <property type="match status" value="1"/>
</dbReference>
<reference evidence="1" key="1">
    <citation type="submission" date="2018-05" db="EMBL/GenBank/DDBJ databases">
        <authorList>
            <person name="Lanie J.A."/>
            <person name="Ng W.-L."/>
            <person name="Kazmierczak K.M."/>
            <person name="Andrzejewski T.M."/>
            <person name="Davidsen T.M."/>
            <person name="Wayne K.J."/>
            <person name="Tettelin H."/>
            <person name="Glass J.I."/>
            <person name="Rusch D."/>
            <person name="Podicherti R."/>
            <person name="Tsui H.-C.T."/>
            <person name="Winkler M.E."/>
        </authorList>
    </citation>
    <scope>NUCLEOTIDE SEQUENCE</scope>
</reference>
<dbReference type="AlphaFoldDB" id="A0A382B6T4"/>
<gene>
    <name evidence="1" type="ORF">METZ01_LOCUS162384</name>
</gene>
<protein>
    <recommendedName>
        <fullName evidence="2">SnoaL-like domain-containing protein</fullName>
    </recommendedName>
</protein>
<evidence type="ECO:0008006" key="2">
    <source>
        <dbReference type="Google" id="ProtNLM"/>
    </source>
</evidence>
<dbReference type="InterPro" id="IPR009959">
    <property type="entry name" value="Cyclase_SnoaL-like"/>
</dbReference>
<dbReference type="EMBL" id="UINC01028480">
    <property type="protein sequence ID" value="SVB09530.1"/>
    <property type="molecule type" value="Genomic_DNA"/>
</dbReference>
<dbReference type="Pfam" id="PF07366">
    <property type="entry name" value="SnoaL"/>
    <property type="match status" value="1"/>
</dbReference>
<organism evidence="1">
    <name type="scientific">marine metagenome</name>
    <dbReference type="NCBI Taxonomy" id="408172"/>
    <lineage>
        <taxon>unclassified sequences</taxon>
        <taxon>metagenomes</taxon>
        <taxon>ecological metagenomes</taxon>
    </lineage>
</organism>
<proteinExistence type="predicted"/>
<dbReference type="GO" id="GO:0030638">
    <property type="term" value="P:polyketide metabolic process"/>
    <property type="evidence" value="ECO:0007669"/>
    <property type="project" value="InterPro"/>
</dbReference>
<sequence length="135" mass="14759">MTSEANKELIRHIMEDGFNKQDMSVVYESFHEDYVRHGHGVASMGSLAEHVEDLIARHKAFDDAKFTIRKIVADDDTVAVQFDFTGVHSGDFNGVPVSGNQVTRPAAAFFTIHDGKVSEGTVFADGAGFLAQLQS</sequence>
<dbReference type="SUPFAM" id="SSF54427">
    <property type="entry name" value="NTF2-like"/>
    <property type="match status" value="1"/>
</dbReference>
<evidence type="ECO:0000313" key="1">
    <source>
        <dbReference type="EMBL" id="SVB09530.1"/>
    </source>
</evidence>
<dbReference type="PANTHER" id="PTHR38436:SF1">
    <property type="entry name" value="ESTER CYCLASE"/>
    <property type="match status" value="1"/>
</dbReference>
<accession>A0A382B6T4</accession>
<dbReference type="InterPro" id="IPR032710">
    <property type="entry name" value="NTF2-like_dom_sf"/>
</dbReference>
<name>A0A382B6T4_9ZZZZ</name>